<dbReference type="SMART" id="SM00382">
    <property type="entry name" value="AAA"/>
    <property type="match status" value="3"/>
</dbReference>
<dbReference type="FunFam" id="1.10.8.60:FF:000160">
    <property type="entry name" value="WGS project CABT00000000 data, contig 2.55"/>
    <property type="match status" value="1"/>
</dbReference>
<comment type="caution">
    <text evidence="5">The sequence shown here is derived from an EMBL/GenBank/DDBJ whole genome shotgun (WGS) entry which is preliminary data.</text>
</comment>
<dbReference type="Gene3D" id="3.40.50.300">
    <property type="entry name" value="P-loop containing nucleotide triphosphate hydrolases"/>
    <property type="match status" value="3"/>
</dbReference>
<reference evidence="5 6" key="1">
    <citation type="journal article" date="2011" name="Genome Biol.">
        <title>Comparative genome sequence analysis underscores mycoparasitism as the ancestral life style of Trichoderma.</title>
        <authorList>
            <person name="Kubicek C.P."/>
            <person name="Herrera-Estrella A."/>
            <person name="Seidl-Seiboth V."/>
            <person name="Martinez D.A."/>
            <person name="Druzhinina I.S."/>
            <person name="Thon M."/>
            <person name="Zeilinger S."/>
            <person name="Casas-Flores S."/>
            <person name="Horwitz B.A."/>
            <person name="Mukherjee P.K."/>
            <person name="Mukherjee M."/>
            <person name="Kredics L."/>
            <person name="Alcaraz L.D."/>
            <person name="Aerts A."/>
            <person name="Antal Z."/>
            <person name="Atanasova L."/>
            <person name="Cervantes-Badillo M.G."/>
            <person name="Challacombe J."/>
            <person name="Chertkov O."/>
            <person name="McCluskey K."/>
            <person name="Coulpier F."/>
            <person name="Deshpande N."/>
            <person name="von Doehren H."/>
            <person name="Ebbole D.J."/>
            <person name="Esquivel-Naranjo E.U."/>
            <person name="Fekete E."/>
            <person name="Flipphi M."/>
            <person name="Glaser F."/>
            <person name="Gomez-Rodriguez E.Y."/>
            <person name="Gruber S."/>
            <person name="Han C."/>
            <person name="Henrissat B."/>
            <person name="Hermosa R."/>
            <person name="Hernandez-Onate M."/>
            <person name="Karaffa L."/>
            <person name="Kosti I."/>
            <person name="Le Crom S."/>
            <person name="Lindquist E."/>
            <person name="Lucas S."/>
            <person name="Luebeck M."/>
            <person name="Luebeck P.S."/>
            <person name="Margeot A."/>
            <person name="Metz B."/>
            <person name="Misra M."/>
            <person name="Nevalainen H."/>
            <person name="Omann M."/>
            <person name="Packer N."/>
            <person name="Perrone G."/>
            <person name="Uresti-Rivera E.E."/>
            <person name="Salamov A."/>
            <person name="Schmoll M."/>
            <person name="Seiboth B."/>
            <person name="Shapiro H."/>
            <person name="Sukno S."/>
            <person name="Tamayo-Ramos J.A."/>
            <person name="Tisch D."/>
            <person name="Wiest A."/>
            <person name="Wilkinson H.H."/>
            <person name="Zhang M."/>
            <person name="Coutinho P.M."/>
            <person name="Kenerley C.M."/>
            <person name="Monte E."/>
            <person name="Baker S.E."/>
            <person name="Grigoriev I.V."/>
        </authorList>
    </citation>
    <scope>NUCLEOTIDE SEQUENCE [LARGE SCALE GENOMIC DNA]</scope>
    <source>
        <strain evidence="6">ATCC 20476 / IMI 206040</strain>
    </source>
</reference>
<dbReference type="InterPro" id="IPR000641">
    <property type="entry name" value="CbxX/CfxQ"/>
</dbReference>
<dbReference type="GO" id="GO:0016887">
    <property type="term" value="F:ATP hydrolysis activity"/>
    <property type="evidence" value="ECO:0007669"/>
    <property type="project" value="InterPro"/>
</dbReference>
<dbReference type="FunFam" id="3.40.50.300:FF:000216">
    <property type="entry name" value="Type VII secretion ATPase EccA"/>
    <property type="match status" value="1"/>
</dbReference>
<dbReference type="CDD" id="cd00009">
    <property type="entry name" value="AAA"/>
    <property type="match status" value="3"/>
</dbReference>
<sequence length="869" mass="97178">SAAAVEWDRRKQYGEESNALDELMQYQGLEEVKQFFLDVKSKVEICKEQDPDGTMNILSLERFNVVFQGNPGTGKTTVARLYAKFLYDEEILDSEYIEETSGAQLALEGARGIQRIIGNIKGDEGGGVIFIDEAYQLMADHTDRGGKQALDIILTALENNIGGVAAVFVGYKDEMIPFFEHNPGLESRIPYTINFADFDDGELWNIFTDKLRKQYKGRMRVEGSLDGLYVRIAIRRLAQCRGSRGFGNARTVENLLARIRQRQAQRLTREKIKSRDQIPDCFFFTQEDLIGPNPSVTARECPAWIELQGLIGLDEVKQSTERLIGMLELNYQRELREEPPLKFSLNQVFVGAPGTGKTTVAKLYGQILSDLGYLSRGDIILKTPADFVGNCVGMSEAKTKMILESTVGKVLVIDEAYMLDAGDSQKNQDQFKTGIIDTIVSMTQGVPGEDRCIILIGYKDKIRDLFQNANPGLSRRFPVNNPFHFTNFTIDQLIHILRLKMSDDGLVCTTDAIDAARDLLMQALMRPDFTNAGEVNSVLTTAKMNYETRLSQLSLEEKLTVTVLEAVDVDPEFFQRGAMEPARDKTLEGLVDSCILDQLVSYQRSYYMAKKLKLDPRSLVSTNFIFKGPPGTGKKTTARHMSKIFYDMGFVSSKEVVECSATDLIGQYVGHTAPKTRKRLQESLGRVLIISESGRLVSGSFEAEAVKELLQFLADPSNHGRMVIILTGSTADMNKLLAQYPTLSGLFPEEITFTEIPPDNCIKMLLQDLESSVPGIKTDALRDTSSEDYAKVRNLFGTLTAQQSWSNARDIKNLAKQVIRRFISTIEPSDSQHEFSVTCSDVAETLKLMVTLRRNRSRASGADRRSNAP</sequence>
<dbReference type="InterPro" id="IPR041627">
    <property type="entry name" value="AAA_lid_6"/>
</dbReference>
<evidence type="ECO:0000256" key="1">
    <source>
        <dbReference type="ARBA" id="ARBA00010378"/>
    </source>
</evidence>
<evidence type="ECO:0000313" key="6">
    <source>
        <dbReference type="Proteomes" id="UP000005426"/>
    </source>
</evidence>
<dbReference type="SUPFAM" id="SSF52540">
    <property type="entry name" value="P-loop containing nucleoside triphosphate hydrolases"/>
    <property type="match status" value="3"/>
</dbReference>
<evidence type="ECO:0000256" key="3">
    <source>
        <dbReference type="ARBA" id="ARBA00022840"/>
    </source>
</evidence>
<dbReference type="EMBL" id="ABDG02000021">
    <property type="protein sequence ID" value="EHK47300.1"/>
    <property type="molecule type" value="Genomic_DNA"/>
</dbReference>
<dbReference type="OMA" id="YGDIPYE"/>
<feature type="non-terminal residue" evidence="5">
    <location>
        <position position="869"/>
    </location>
</feature>
<proteinExistence type="inferred from homology"/>
<evidence type="ECO:0000259" key="4">
    <source>
        <dbReference type="SMART" id="SM00382"/>
    </source>
</evidence>
<dbReference type="InterPro" id="IPR027417">
    <property type="entry name" value="P-loop_NTPase"/>
</dbReference>
<keyword evidence="3" id="KW-0067">ATP-binding</keyword>
<comment type="similarity">
    <text evidence="1">Belongs to the CbxX/CfxQ family.</text>
</comment>
<dbReference type="InterPro" id="IPR050773">
    <property type="entry name" value="CbxX/CfxQ_RuBisCO_ESX"/>
</dbReference>
<protein>
    <recommendedName>
        <fullName evidence="4">AAA+ ATPase domain-containing protein</fullName>
    </recommendedName>
</protein>
<feature type="non-terminal residue" evidence="5">
    <location>
        <position position="1"/>
    </location>
</feature>
<organism evidence="5 6">
    <name type="scientific">Hypocrea atroviridis (strain ATCC 20476 / IMI 206040)</name>
    <name type="common">Trichoderma atroviride</name>
    <dbReference type="NCBI Taxonomy" id="452589"/>
    <lineage>
        <taxon>Eukaryota</taxon>
        <taxon>Fungi</taxon>
        <taxon>Dikarya</taxon>
        <taxon>Ascomycota</taxon>
        <taxon>Pezizomycotina</taxon>
        <taxon>Sordariomycetes</taxon>
        <taxon>Hypocreomycetidae</taxon>
        <taxon>Hypocreales</taxon>
        <taxon>Hypocreaceae</taxon>
        <taxon>Trichoderma</taxon>
    </lineage>
</organism>
<accession>G9NQF8</accession>
<dbReference type="eggNOG" id="KOG0730">
    <property type="taxonomic scope" value="Eukaryota"/>
</dbReference>
<dbReference type="Pfam" id="PF00004">
    <property type="entry name" value="AAA"/>
    <property type="match status" value="3"/>
</dbReference>
<keyword evidence="6" id="KW-1185">Reference proteome</keyword>
<dbReference type="STRING" id="452589.G9NQF8"/>
<dbReference type="InterPro" id="IPR003593">
    <property type="entry name" value="AAA+_ATPase"/>
</dbReference>
<feature type="domain" description="AAA+ ATPase" evidence="4">
    <location>
        <begin position="61"/>
        <end position="180"/>
    </location>
</feature>
<dbReference type="Proteomes" id="UP000005426">
    <property type="component" value="Unassembled WGS sequence"/>
</dbReference>
<gene>
    <name evidence="5" type="ORF">TRIATDRAFT_171722</name>
</gene>
<dbReference type="PANTHER" id="PTHR43392:SF2">
    <property type="entry name" value="AAA-TYPE ATPASE FAMILY PROTEIN _ ANKYRIN REPEAT FAMILY PROTEIN"/>
    <property type="match status" value="1"/>
</dbReference>
<dbReference type="HOGENOM" id="CLU_006450_0_0_1"/>
<dbReference type="OrthoDB" id="2423195at2759"/>
<dbReference type="InterPro" id="IPR003959">
    <property type="entry name" value="ATPase_AAA_core"/>
</dbReference>
<evidence type="ECO:0000256" key="2">
    <source>
        <dbReference type="ARBA" id="ARBA00022741"/>
    </source>
</evidence>
<keyword evidence="2" id="KW-0547">Nucleotide-binding</keyword>
<dbReference type="KEGG" id="tatv:25776843"/>
<dbReference type="Pfam" id="PF17866">
    <property type="entry name" value="AAA_lid_6"/>
    <property type="match status" value="2"/>
</dbReference>
<feature type="domain" description="AAA+ ATPase" evidence="4">
    <location>
        <begin position="620"/>
        <end position="757"/>
    </location>
</feature>
<evidence type="ECO:0000313" key="5">
    <source>
        <dbReference type="EMBL" id="EHK47300.1"/>
    </source>
</evidence>
<dbReference type="PANTHER" id="PTHR43392">
    <property type="entry name" value="AAA-TYPE ATPASE FAMILY PROTEIN / ANKYRIN REPEAT FAMILY PROTEIN"/>
    <property type="match status" value="1"/>
</dbReference>
<feature type="domain" description="AAA+ ATPase" evidence="4">
    <location>
        <begin position="343"/>
        <end position="483"/>
    </location>
</feature>
<dbReference type="GO" id="GO:0005524">
    <property type="term" value="F:ATP binding"/>
    <property type="evidence" value="ECO:0007669"/>
    <property type="project" value="UniProtKB-KW"/>
</dbReference>
<dbReference type="AlphaFoldDB" id="G9NQF8"/>
<dbReference type="GeneID" id="25776843"/>
<dbReference type="PRINTS" id="PR00819">
    <property type="entry name" value="CBXCFQXSUPER"/>
</dbReference>
<name>G9NQF8_HYPAI</name>
<dbReference type="Gene3D" id="1.10.8.60">
    <property type="match status" value="2"/>
</dbReference>